<accession>A0A0E9SBR3</accession>
<evidence type="ECO:0000313" key="1">
    <source>
        <dbReference type="EMBL" id="JAH37943.1"/>
    </source>
</evidence>
<dbReference type="AlphaFoldDB" id="A0A0E9SBR3"/>
<organism evidence="1">
    <name type="scientific">Anguilla anguilla</name>
    <name type="common">European freshwater eel</name>
    <name type="synonym">Muraena anguilla</name>
    <dbReference type="NCBI Taxonomy" id="7936"/>
    <lineage>
        <taxon>Eukaryota</taxon>
        <taxon>Metazoa</taxon>
        <taxon>Chordata</taxon>
        <taxon>Craniata</taxon>
        <taxon>Vertebrata</taxon>
        <taxon>Euteleostomi</taxon>
        <taxon>Actinopterygii</taxon>
        <taxon>Neopterygii</taxon>
        <taxon>Teleostei</taxon>
        <taxon>Anguilliformes</taxon>
        <taxon>Anguillidae</taxon>
        <taxon>Anguilla</taxon>
    </lineage>
</organism>
<protein>
    <submittedName>
        <fullName evidence="1">Uncharacterized protein</fullName>
    </submittedName>
</protein>
<sequence>MAAVHCSIPVTQQDWSEGGQLPTSLQTENAYTFSSITDRQSNVAF</sequence>
<reference evidence="1" key="2">
    <citation type="journal article" date="2015" name="Fish Shellfish Immunol.">
        <title>Early steps in the European eel (Anguilla anguilla)-Vibrio vulnificus interaction in the gills: Role of the RtxA13 toxin.</title>
        <authorList>
            <person name="Callol A."/>
            <person name="Pajuelo D."/>
            <person name="Ebbesson L."/>
            <person name="Teles M."/>
            <person name="MacKenzie S."/>
            <person name="Amaro C."/>
        </authorList>
    </citation>
    <scope>NUCLEOTIDE SEQUENCE</scope>
</reference>
<dbReference type="EMBL" id="GBXM01070634">
    <property type="protein sequence ID" value="JAH37943.1"/>
    <property type="molecule type" value="Transcribed_RNA"/>
</dbReference>
<proteinExistence type="predicted"/>
<name>A0A0E9SBR3_ANGAN</name>
<reference evidence="1" key="1">
    <citation type="submission" date="2014-11" db="EMBL/GenBank/DDBJ databases">
        <authorList>
            <person name="Amaro Gonzalez C."/>
        </authorList>
    </citation>
    <scope>NUCLEOTIDE SEQUENCE</scope>
</reference>